<dbReference type="InterPro" id="IPR005119">
    <property type="entry name" value="LysR_subst-bd"/>
</dbReference>
<sequence length="305" mass="33727">MTLTELKYIVAVAREAHFGRAAEACFVSQPTLSVAVKKLEEELGITLFERGKSEVRITDIGERIVEQAARVLSESENIKQIAFTAKDPLAGPLRLGAIYTIGPYILPSLIPNLRAMAPQMPMILQEDFTANLRVKLRRGELDVILIALPFEEQGVEVMPLYQEPFEALLPQDHSLCKKELVNAEDMSKENLLLLGEGHCFRDQVLEVCPSRQVLDSTHTKVEGTSLETLRHMVASGMGVTILPSSALGEGQYDTNLLVARPFCDPKPSRVVALAWRSSFPRPQAIEVVRKAILQCEPIADLKTAS</sequence>
<dbReference type="SUPFAM" id="SSF46785">
    <property type="entry name" value="Winged helix' DNA-binding domain"/>
    <property type="match status" value="1"/>
</dbReference>
<organism evidence="7 8">
    <name type="scientific">Pelagibaculum spongiae</name>
    <dbReference type="NCBI Taxonomy" id="2080658"/>
    <lineage>
        <taxon>Bacteria</taxon>
        <taxon>Pseudomonadati</taxon>
        <taxon>Pseudomonadota</taxon>
        <taxon>Gammaproteobacteria</taxon>
        <taxon>Oceanospirillales</taxon>
        <taxon>Pelagibaculum</taxon>
    </lineage>
</organism>
<evidence type="ECO:0000256" key="1">
    <source>
        <dbReference type="ARBA" id="ARBA00009437"/>
    </source>
</evidence>
<dbReference type="Proteomes" id="UP000244906">
    <property type="component" value="Unassembled WGS sequence"/>
</dbReference>
<reference evidence="7 8" key="1">
    <citation type="submission" date="2018-04" db="EMBL/GenBank/DDBJ databases">
        <title>Thalassorhabdus spongiae gen. nov., sp. nov., isolated from a marine sponge in South-West Iceland.</title>
        <authorList>
            <person name="Knobloch S."/>
            <person name="Daussin A."/>
            <person name="Johannsson R."/>
            <person name="Marteinsson V.T."/>
        </authorList>
    </citation>
    <scope>NUCLEOTIDE SEQUENCE [LARGE SCALE GENOMIC DNA]</scope>
    <source>
        <strain evidence="7 8">Hp12</strain>
    </source>
</reference>
<evidence type="ECO:0000259" key="6">
    <source>
        <dbReference type="PROSITE" id="PS50931"/>
    </source>
</evidence>
<protein>
    <submittedName>
        <fullName evidence="7">LysR family transcriptional regulator</fullName>
    </submittedName>
</protein>
<dbReference type="GO" id="GO:0003700">
    <property type="term" value="F:DNA-binding transcription factor activity"/>
    <property type="evidence" value="ECO:0007669"/>
    <property type="project" value="InterPro"/>
</dbReference>
<dbReference type="OrthoDB" id="9775392at2"/>
<evidence type="ECO:0000256" key="3">
    <source>
        <dbReference type="ARBA" id="ARBA00023125"/>
    </source>
</evidence>
<dbReference type="Gene3D" id="1.10.10.10">
    <property type="entry name" value="Winged helix-like DNA-binding domain superfamily/Winged helix DNA-binding domain"/>
    <property type="match status" value="1"/>
</dbReference>
<keyword evidence="5" id="KW-0804">Transcription</keyword>
<dbReference type="SUPFAM" id="SSF53850">
    <property type="entry name" value="Periplasmic binding protein-like II"/>
    <property type="match status" value="1"/>
</dbReference>
<dbReference type="RefSeq" id="WP_116686718.1">
    <property type="nucleotide sequence ID" value="NZ_CAWNYD010000002.1"/>
</dbReference>
<evidence type="ECO:0000256" key="2">
    <source>
        <dbReference type="ARBA" id="ARBA00023015"/>
    </source>
</evidence>
<name>A0A2V1GWD8_9GAMM</name>
<dbReference type="AlphaFoldDB" id="A0A2V1GWD8"/>
<dbReference type="PANTHER" id="PTHR30346:SF26">
    <property type="entry name" value="HYDROGEN PEROXIDE-INDUCIBLE GENES ACTIVATOR"/>
    <property type="match status" value="1"/>
</dbReference>
<dbReference type="Gene3D" id="3.40.190.10">
    <property type="entry name" value="Periplasmic binding protein-like II"/>
    <property type="match status" value="2"/>
</dbReference>
<dbReference type="Pfam" id="PF00126">
    <property type="entry name" value="HTH_1"/>
    <property type="match status" value="1"/>
</dbReference>
<feature type="domain" description="HTH lysR-type" evidence="6">
    <location>
        <begin position="1"/>
        <end position="58"/>
    </location>
</feature>
<keyword evidence="8" id="KW-1185">Reference proteome</keyword>
<dbReference type="PRINTS" id="PR00039">
    <property type="entry name" value="HTHLYSR"/>
</dbReference>
<dbReference type="InterPro" id="IPR000847">
    <property type="entry name" value="LysR_HTH_N"/>
</dbReference>
<dbReference type="GO" id="GO:0003677">
    <property type="term" value="F:DNA binding"/>
    <property type="evidence" value="ECO:0007669"/>
    <property type="project" value="UniProtKB-KW"/>
</dbReference>
<dbReference type="Pfam" id="PF03466">
    <property type="entry name" value="LysR_substrate"/>
    <property type="match status" value="1"/>
</dbReference>
<dbReference type="InterPro" id="IPR036390">
    <property type="entry name" value="WH_DNA-bd_sf"/>
</dbReference>
<comment type="caution">
    <text evidence="7">The sequence shown here is derived from an EMBL/GenBank/DDBJ whole genome shotgun (WGS) entry which is preliminary data.</text>
</comment>
<evidence type="ECO:0000256" key="5">
    <source>
        <dbReference type="ARBA" id="ARBA00023163"/>
    </source>
</evidence>
<dbReference type="FunFam" id="1.10.10.10:FF:000001">
    <property type="entry name" value="LysR family transcriptional regulator"/>
    <property type="match status" value="1"/>
</dbReference>
<proteinExistence type="inferred from homology"/>
<dbReference type="PROSITE" id="PS50931">
    <property type="entry name" value="HTH_LYSR"/>
    <property type="match status" value="1"/>
</dbReference>
<comment type="similarity">
    <text evidence="1">Belongs to the LysR transcriptional regulatory family.</text>
</comment>
<keyword evidence="4" id="KW-0010">Activator</keyword>
<evidence type="ECO:0000256" key="4">
    <source>
        <dbReference type="ARBA" id="ARBA00023159"/>
    </source>
</evidence>
<dbReference type="PANTHER" id="PTHR30346">
    <property type="entry name" value="TRANSCRIPTIONAL DUAL REGULATOR HCAR-RELATED"/>
    <property type="match status" value="1"/>
</dbReference>
<keyword evidence="3" id="KW-0238">DNA-binding</keyword>
<dbReference type="InterPro" id="IPR036388">
    <property type="entry name" value="WH-like_DNA-bd_sf"/>
</dbReference>
<accession>A0A2V1GWD8</accession>
<evidence type="ECO:0000313" key="8">
    <source>
        <dbReference type="Proteomes" id="UP000244906"/>
    </source>
</evidence>
<evidence type="ECO:0000313" key="7">
    <source>
        <dbReference type="EMBL" id="PVZ70648.1"/>
    </source>
</evidence>
<dbReference type="CDD" id="cd08411">
    <property type="entry name" value="PBP2_OxyR"/>
    <property type="match status" value="1"/>
</dbReference>
<keyword evidence="2" id="KW-0805">Transcription regulation</keyword>
<dbReference type="GO" id="GO:0032993">
    <property type="term" value="C:protein-DNA complex"/>
    <property type="evidence" value="ECO:0007669"/>
    <property type="project" value="TreeGrafter"/>
</dbReference>
<gene>
    <name evidence="7" type="ORF">DC094_08720</name>
</gene>
<dbReference type="EMBL" id="QDDL01000002">
    <property type="protein sequence ID" value="PVZ70648.1"/>
    <property type="molecule type" value="Genomic_DNA"/>
</dbReference>